<sequence length="536" mass="59273">MTERIGEDSSYLNGMSTTGTRTRVKDVSPTSGMCPICIEECPILCEISLSAFRGREVLYPVPEEFGTSTAASLKNYGLDWSDLNILSRLRGAEGIEEDSDKALFENVDISSKMGGIPLKLPIATGAYGSTRVAKRHWDALSIGAALAGGILVVGENVCRMDPDARFSGGSIDYSKDMEYRVKKFREFWDGKHGDISVQTNVEDERLNVESYVISNLDVDIIERKWGQGAKAIGGEVRISDLDRALTLKKRGYIVLPDPEKHSVQKAYKDGAIKSFERHSRVGMPERKDFLEDVDQLREKGAKKVTLKTGAYRPSDVAWTMRMASDAKIDYITFDGAGGGTGMSPVPMMNEMSTPTVYLEAQILKCARILKEKGKYVPDISMAGGFIQESQILKSIALSNFDGEPFIKSITMARAPITAAFKGSYFAELAEKGKLPSRFKKKYGEKVENFFVTASGLKEKFGKDYNKIPPGAIAVYTYLQDRIGTGLQQLLAGTRKWRLDLINRDDLAALTKKASRVTGIPQIDEIDSDVYERILTD</sequence>
<reference evidence="4 5" key="1">
    <citation type="journal article" date="2016" name="Sci. Rep.">
        <title>Metabolic traits of an uncultured archaeal lineage -MSBL1- from brine pools of the Red Sea.</title>
        <authorList>
            <person name="Mwirichia R."/>
            <person name="Alam I."/>
            <person name="Rashid M."/>
            <person name="Vinu M."/>
            <person name="Ba-Alawi W."/>
            <person name="Anthony Kamau A."/>
            <person name="Kamanda Ngugi D."/>
            <person name="Goker M."/>
            <person name="Klenk H.P."/>
            <person name="Bajic V."/>
            <person name="Stingl U."/>
        </authorList>
    </citation>
    <scope>NUCLEOTIDE SEQUENCE [LARGE SCALE GENOMIC DNA]</scope>
    <source>
        <strain evidence="4">SCGC-AAA385D11</strain>
    </source>
</reference>
<keyword evidence="5" id="KW-1185">Reference proteome</keyword>
<feature type="region of interest" description="Disordered" evidence="2">
    <location>
        <begin position="1"/>
        <end position="25"/>
    </location>
</feature>
<comment type="caution">
    <text evidence="4">The sequence shown here is derived from an EMBL/GenBank/DDBJ whole genome shotgun (WGS) entry which is preliminary data.</text>
</comment>
<evidence type="ECO:0000256" key="1">
    <source>
        <dbReference type="ARBA" id="ARBA00009716"/>
    </source>
</evidence>
<dbReference type="InterPro" id="IPR013785">
    <property type="entry name" value="Aldolase_TIM"/>
</dbReference>
<evidence type="ECO:0000256" key="2">
    <source>
        <dbReference type="SAM" id="MobiDB-lite"/>
    </source>
</evidence>
<feature type="domain" description="Glutamate synthase" evidence="3">
    <location>
        <begin position="285"/>
        <end position="397"/>
    </location>
</feature>
<name>A0A133VNK4_9EURY</name>
<dbReference type="InterPro" id="IPR002932">
    <property type="entry name" value="Glu_synthdom"/>
</dbReference>
<dbReference type="SUPFAM" id="SSF51395">
    <property type="entry name" value="FMN-linked oxidoreductases"/>
    <property type="match status" value="1"/>
</dbReference>
<organism evidence="4 5">
    <name type="scientific">candidate division MSBL1 archaeon SCGC-AAA385D11</name>
    <dbReference type="NCBI Taxonomy" id="1698286"/>
    <lineage>
        <taxon>Archaea</taxon>
        <taxon>Methanobacteriati</taxon>
        <taxon>Methanobacteriota</taxon>
        <taxon>candidate division MSBL1</taxon>
    </lineage>
</organism>
<dbReference type="EMBL" id="LHYK01000015">
    <property type="protein sequence ID" value="KXB08045.1"/>
    <property type="molecule type" value="Genomic_DNA"/>
</dbReference>
<evidence type="ECO:0000313" key="4">
    <source>
        <dbReference type="EMBL" id="KXB08045.1"/>
    </source>
</evidence>
<evidence type="ECO:0000313" key="5">
    <source>
        <dbReference type="Proteomes" id="UP000070256"/>
    </source>
</evidence>
<dbReference type="GO" id="GO:0006537">
    <property type="term" value="P:glutamate biosynthetic process"/>
    <property type="evidence" value="ECO:0007669"/>
    <property type="project" value="InterPro"/>
</dbReference>
<accession>A0A133VNK4</accession>
<dbReference type="Gene3D" id="3.20.20.70">
    <property type="entry name" value="Aldolase class I"/>
    <property type="match status" value="1"/>
</dbReference>
<proteinExistence type="inferred from homology"/>
<dbReference type="Proteomes" id="UP000070256">
    <property type="component" value="Unassembled WGS sequence"/>
</dbReference>
<feature type="compositionally biased region" description="Polar residues" evidence="2">
    <location>
        <begin position="10"/>
        <end position="21"/>
    </location>
</feature>
<dbReference type="AlphaFoldDB" id="A0A133VNK4"/>
<dbReference type="GO" id="GO:0015930">
    <property type="term" value="F:glutamate synthase activity"/>
    <property type="evidence" value="ECO:0007669"/>
    <property type="project" value="InterPro"/>
</dbReference>
<dbReference type="Pfam" id="PF01645">
    <property type="entry name" value="Glu_synthase"/>
    <property type="match status" value="1"/>
</dbReference>
<gene>
    <name evidence="4" type="ORF">AKJ58_01075</name>
</gene>
<protein>
    <submittedName>
        <fullName evidence="4">Glutamate synthase</fullName>
    </submittedName>
</protein>
<evidence type="ECO:0000259" key="3">
    <source>
        <dbReference type="Pfam" id="PF01645"/>
    </source>
</evidence>
<dbReference type="PATRIC" id="fig|1698286.3.peg.84"/>
<comment type="similarity">
    <text evidence="1">Belongs to the glutamate synthase family.</text>
</comment>